<dbReference type="InterPro" id="IPR011042">
    <property type="entry name" value="6-blade_b-propeller_TolB-like"/>
</dbReference>
<evidence type="ECO:0000313" key="2">
    <source>
        <dbReference type="Proteomes" id="UP001487296"/>
    </source>
</evidence>
<accession>A0ABV1FPX8</accession>
<dbReference type="PROSITE" id="PS51257">
    <property type="entry name" value="PROKAR_LIPOPROTEIN"/>
    <property type="match status" value="1"/>
</dbReference>
<evidence type="ECO:0000313" key="1">
    <source>
        <dbReference type="EMBL" id="MEQ2486457.1"/>
    </source>
</evidence>
<dbReference type="Proteomes" id="UP001487296">
    <property type="component" value="Unassembled WGS sequence"/>
</dbReference>
<dbReference type="Pfam" id="PF07676">
    <property type="entry name" value="PD40"/>
    <property type="match status" value="2"/>
</dbReference>
<dbReference type="EMBL" id="JBBNFP010000014">
    <property type="protein sequence ID" value="MEQ2486457.1"/>
    <property type="molecule type" value="Genomic_DNA"/>
</dbReference>
<organism evidence="1 2">
    <name type="scientific">Hallella faecis</name>
    <dbReference type="NCBI Taxonomy" id="2841596"/>
    <lineage>
        <taxon>Bacteria</taxon>
        <taxon>Pseudomonadati</taxon>
        <taxon>Bacteroidota</taxon>
        <taxon>Bacteroidia</taxon>
        <taxon>Bacteroidales</taxon>
        <taxon>Prevotellaceae</taxon>
        <taxon>Hallella</taxon>
    </lineage>
</organism>
<sequence length="516" mass="59068">MKLRKTTYPMGLRLHHRAALTLLLILSLFLASCSKVEVPAQYSETAKLPAVYPDYTNVTVPVNIAPLTMELTTPAEDMVTRYSFGDQEILCGGLKAQPDLDEWKALAAAAKGHDIRVDIYAQNQGQWTHYKPFAISVSPDSIDPYISYRLIAPSYVTYEELTINQRCLENFDESVIYNNMLAANDSDGQCINCHNVQNYNPDRYQFHARQYHGGTFIEYDGKMQKVNMKSDSILSAGVYPAWHPTLKLLAYSTNKTMQSFHTRDINKIEVLDSQSDLILFDPDKNEVSTILNDPNEFEVFPCWSPDGKYLYYSSAHFEYRDTVDHDKEAIARAKEIKYSIYRLPFDEKTRTFGSREMVFDAAGMGKSATFPRVSPDGRFLLYSLGGWGCFHIWHRDADLWVTDLTTLESRPLTAANSNNVESYHEWSSNGRWIIFSTRRDDGVYTRPYIAHIDKDGKPSKAFVVPQRDPDFYHQFMKSYNVTIFMRGPVTTKPQDIFDVLKNDNVTPVTFRSASDK</sequence>
<proteinExistence type="predicted"/>
<reference evidence="1 2" key="1">
    <citation type="submission" date="2024-04" db="EMBL/GenBank/DDBJ databases">
        <title>Human intestinal bacterial collection.</title>
        <authorList>
            <person name="Pauvert C."/>
            <person name="Hitch T.C.A."/>
            <person name="Clavel T."/>
        </authorList>
    </citation>
    <scope>NUCLEOTIDE SEQUENCE [LARGE SCALE GENOMIC DNA]</scope>
    <source>
        <strain evidence="1 2">CLA-AA-H145</strain>
    </source>
</reference>
<evidence type="ECO:0008006" key="3">
    <source>
        <dbReference type="Google" id="ProtNLM"/>
    </source>
</evidence>
<dbReference type="SUPFAM" id="SSF82171">
    <property type="entry name" value="DPP6 N-terminal domain-like"/>
    <property type="match status" value="1"/>
</dbReference>
<dbReference type="RefSeq" id="WP_215759473.1">
    <property type="nucleotide sequence ID" value="NZ_JAHKBE010000012.1"/>
</dbReference>
<gene>
    <name evidence="1" type="ORF">AAAT34_05220</name>
</gene>
<dbReference type="Gene3D" id="2.120.10.30">
    <property type="entry name" value="TolB, C-terminal domain"/>
    <property type="match status" value="2"/>
</dbReference>
<protein>
    <recommendedName>
        <fullName evidence="3">WD40 repeat protein</fullName>
    </recommendedName>
</protein>
<keyword evidence="2" id="KW-1185">Reference proteome</keyword>
<dbReference type="InterPro" id="IPR011659">
    <property type="entry name" value="WD40"/>
</dbReference>
<name>A0ABV1FPX8_9BACT</name>
<comment type="caution">
    <text evidence="1">The sequence shown here is derived from an EMBL/GenBank/DDBJ whole genome shotgun (WGS) entry which is preliminary data.</text>
</comment>